<reference evidence="4 5" key="1">
    <citation type="submission" date="2017-10" db="EMBL/GenBank/DDBJ databases">
        <title>The draft genome sequence of Lewinella nigricans NBRC 102662.</title>
        <authorList>
            <person name="Wang K."/>
        </authorList>
    </citation>
    <scope>NUCLEOTIDE SEQUENCE [LARGE SCALE GENOMIC DNA]</scope>
    <source>
        <strain evidence="4 5">NBRC 102662</strain>
    </source>
</reference>
<organism evidence="4 5">
    <name type="scientific">Flavilitoribacter nigricans (strain ATCC 23147 / DSM 23189 / NBRC 102662 / NCIMB 1420 / SS-2)</name>
    <name type="common">Lewinella nigricans</name>
    <dbReference type="NCBI Taxonomy" id="1122177"/>
    <lineage>
        <taxon>Bacteria</taxon>
        <taxon>Pseudomonadati</taxon>
        <taxon>Bacteroidota</taxon>
        <taxon>Saprospiria</taxon>
        <taxon>Saprospirales</taxon>
        <taxon>Lewinellaceae</taxon>
        <taxon>Flavilitoribacter</taxon>
    </lineage>
</organism>
<keyword evidence="2" id="KW-0732">Signal</keyword>
<dbReference type="Proteomes" id="UP000223913">
    <property type="component" value="Unassembled WGS sequence"/>
</dbReference>
<feature type="domain" description="Imelysin-like" evidence="3">
    <location>
        <begin position="105"/>
        <end position="434"/>
    </location>
</feature>
<dbReference type="InterPro" id="IPR018976">
    <property type="entry name" value="Imelysin-like"/>
</dbReference>
<keyword evidence="5" id="KW-1185">Reference proteome</keyword>
<proteinExistence type="predicted"/>
<evidence type="ECO:0000256" key="1">
    <source>
        <dbReference type="ARBA" id="ARBA00004196"/>
    </source>
</evidence>
<accession>A0A2D0N4V2</accession>
<dbReference type="Gene3D" id="1.20.1420.20">
    <property type="entry name" value="M75 peptidase, HXXE motif"/>
    <property type="match status" value="1"/>
</dbReference>
<evidence type="ECO:0000313" key="4">
    <source>
        <dbReference type="EMBL" id="PHN03541.1"/>
    </source>
</evidence>
<dbReference type="OrthoDB" id="9764688at2"/>
<sequence length="446" mass="49230">MTRLWMPCIPKCRNRSAFSKVICLLCWASRSPSTVGMGIKSGISGNTSIQEHPIKIHYTMNTPFTAGRMLGLLLLTVSFFACQKDDEDLTIDYREVFENYAEIVHASYEDSYRTVADLKTAIDDFVANPTAEGLESAKNLWLVARIPYGQTEAYRFYGGPIDDENGPEGLINAWPIDENFIDYVDGNATAGLINDPVNYPTIDKATLADLNESISETSIYTGYHAIEFLLWGQDLSADGPGERPYTDYVTDGTGTADHQARRAEYLQVVTDLLLDHLAEVRDEWADRAEYRTAFLATDDAVALGRIFTSLGELSKGELAGERMFVAVDSKDQENEHSCFSDNTDTDIRMNLEGIENVYYGIYTRTGPAADVIQGESLAQKAALVDATKADAVDAAFQAAETAVEAIPRPFDQAILNNETLILNAVEALRELSDRLTDMGFAMGAEF</sequence>
<evidence type="ECO:0000259" key="3">
    <source>
        <dbReference type="Pfam" id="PF09375"/>
    </source>
</evidence>
<evidence type="ECO:0000313" key="5">
    <source>
        <dbReference type="Proteomes" id="UP000223913"/>
    </source>
</evidence>
<dbReference type="GO" id="GO:0030313">
    <property type="term" value="C:cell envelope"/>
    <property type="evidence" value="ECO:0007669"/>
    <property type="project" value="UniProtKB-SubCell"/>
</dbReference>
<dbReference type="CDD" id="cd14657">
    <property type="entry name" value="Imelysin_IrpA-like"/>
    <property type="match status" value="1"/>
</dbReference>
<evidence type="ECO:0000256" key="2">
    <source>
        <dbReference type="ARBA" id="ARBA00022729"/>
    </source>
</evidence>
<dbReference type="AlphaFoldDB" id="A0A2D0N4V2"/>
<protein>
    <recommendedName>
        <fullName evidence="3">Imelysin-like domain-containing protein</fullName>
    </recommendedName>
</protein>
<dbReference type="InterPro" id="IPR038352">
    <property type="entry name" value="Imelysin_sf"/>
</dbReference>
<dbReference type="Pfam" id="PF09375">
    <property type="entry name" value="Peptidase_M75"/>
    <property type="match status" value="1"/>
</dbReference>
<comment type="subcellular location">
    <subcellularLocation>
        <location evidence="1">Cell envelope</location>
    </subcellularLocation>
</comment>
<name>A0A2D0N4V2_FLAN2</name>
<gene>
    <name evidence="4" type="ORF">CRP01_26445</name>
</gene>
<comment type="caution">
    <text evidence="4">The sequence shown here is derived from an EMBL/GenBank/DDBJ whole genome shotgun (WGS) entry which is preliminary data.</text>
</comment>
<dbReference type="EMBL" id="PDUD01000031">
    <property type="protein sequence ID" value="PHN03541.1"/>
    <property type="molecule type" value="Genomic_DNA"/>
</dbReference>